<keyword evidence="1" id="KW-1133">Transmembrane helix</keyword>
<evidence type="ECO:0000313" key="4">
    <source>
        <dbReference type="Proteomes" id="UP000676194"/>
    </source>
</evidence>
<feature type="domain" description="DUF58" evidence="2">
    <location>
        <begin position="213"/>
        <end position="320"/>
    </location>
</feature>
<keyword evidence="1" id="KW-0472">Membrane</keyword>
<evidence type="ECO:0000259" key="2">
    <source>
        <dbReference type="Pfam" id="PF01882"/>
    </source>
</evidence>
<dbReference type="Pfam" id="PF01882">
    <property type="entry name" value="DUF58"/>
    <property type="match status" value="1"/>
</dbReference>
<sequence length="392" mass="44661">MANPVDPNQKVPAPLPLNTREGKYWLLFAIALFITGLYRGINLLLLLSYMLMGLWFVNWRLVRRSTSSLTALREWRTPVIANQITDWRVVLQNETEEALRGFQVSEEIAGKRAFWTVDRLAPKGRVYLRETVAFSHRGRHALGPLRVITRFPFGLVQSALDLPGGQEVLVLPRLGQIKNELFKSWLSRVSRGEGKTRQRKPLASLRQANFHGLRQFRPGDSPRWIDWKSSARRDELIVREFEDDAPPKLILIVEAWLPMTPTVADHRSLEDILSLAGTICRDWSQDQTSSLQLIVVEQAVQSRKMSGSADHAWPLIEMLAPLKGTDKPAQLQSQLIGRTRQFADSIVVISSRANSPLAREAEQLYHRQVARIDSLENLNWYIQPLEGIGEVN</sequence>
<dbReference type="Proteomes" id="UP000676194">
    <property type="component" value="Chromosome"/>
</dbReference>
<evidence type="ECO:0000256" key="1">
    <source>
        <dbReference type="SAM" id="Phobius"/>
    </source>
</evidence>
<gene>
    <name evidence="3" type="ORF">KIH39_22365</name>
</gene>
<proteinExistence type="predicted"/>
<dbReference type="KEGG" id="tsph:KIH39_22365"/>
<feature type="transmembrane region" description="Helical" evidence="1">
    <location>
        <begin position="24"/>
        <end position="57"/>
    </location>
</feature>
<reference evidence="3" key="1">
    <citation type="submission" date="2021-05" db="EMBL/GenBank/DDBJ databases">
        <title>Complete genome sequence of the cellulolytic planctomycete Telmatocola sphagniphila SP2T and characterization of the first cellulase from planctomycetes.</title>
        <authorList>
            <person name="Rakitin A.L."/>
            <person name="Beletsky A.V."/>
            <person name="Naumoff D.G."/>
            <person name="Kulichevskaya I.S."/>
            <person name="Mardanov A.V."/>
            <person name="Ravin N.V."/>
            <person name="Dedysh S.N."/>
        </authorList>
    </citation>
    <scope>NUCLEOTIDE SEQUENCE</scope>
    <source>
        <strain evidence="3">SP2T</strain>
    </source>
</reference>
<accession>A0A8E6B4G1</accession>
<dbReference type="RefSeq" id="WP_213495572.1">
    <property type="nucleotide sequence ID" value="NZ_CP074694.1"/>
</dbReference>
<keyword evidence="1" id="KW-0812">Transmembrane</keyword>
<organism evidence="3 4">
    <name type="scientific">Telmatocola sphagniphila</name>
    <dbReference type="NCBI Taxonomy" id="1123043"/>
    <lineage>
        <taxon>Bacteria</taxon>
        <taxon>Pseudomonadati</taxon>
        <taxon>Planctomycetota</taxon>
        <taxon>Planctomycetia</taxon>
        <taxon>Gemmatales</taxon>
        <taxon>Gemmataceae</taxon>
    </lineage>
</organism>
<evidence type="ECO:0000313" key="3">
    <source>
        <dbReference type="EMBL" id="QVL31561.1"/>
    </source>
</evidence>
<dbReference type="AlphaFoldDB" id="A0A8E6B4G1"/>
<keyword evidence="4" id="KW-1185">Reference proteome</keyword>
<dbReference type="PANTHER" id="PTHR34351:SF1">
    <property type="entry name" value="SLR1927 PROTEIN"/>
    <property type="match status" value="1"/>
</dbReference>
<dbReference type="InterPro" id="IPR002881">
    <property type="entry name" value="DUF58"/>
</dbReference>
<dbReference type="PANTHER" id="PTHR34351">
    <property type="entry name" value="SLR1927 PROTEIN-RELATED"/>
    <property type="match status" value="1"/>
</dbReference>
<dbReference type="EMBL" id="CP074694">
    <property type="protein sequence ID" value="QVL31561.1"/>
    <property type="molecule type" value="Genomic_DNA"/>
</dbReference>
<name>A0A8E6B4G1_9BACT</name>
<protein>
    <submittedName>
        <fullName evidence="3">DUF58 domain-containing protein</fullName>
    </submittedName>
</protein>